<reference evidence="4 6" key="1">
    <citation type="submission" date="2016-06" db="EMBL/GenBank/DDBJ databases">
        <authorList>
            <person name="Kjaerup R.B."/>
            <person name="Dalgaard T.S."/>
            <person name="Juul-Madsen H.R."/>
        </authorList>
    </citation>
    <scope>NUCLEOTIDE SEQUENCE [LARGE SCALE GENOMIC DNA]</scope>
    <source>
        <strain evidence="4 6">1199456.5</strain>
    </source>
</reference>
<dbReference type="InterPro" id="IPR006683">
    <property type="entry name" value="Thioestr_dom"/>
</dbReference>
<dbReference type="PANTHER" id="PTHR43240">
    <property type="entry name" value="1,4-DIHYDROXY-2-NAPHTHOYL-COA THIOESTERASE 1"/>
    <property type="match status" value="1"/>
</dbReference>
<dbReference type="InterPro" id="IPR003736">
    <property type="entry name" value="PAAI_dom"/>
</dbReference>
<dbReference type="PANTHER" id="PTHR43240:SF5">
    <property type="entry name" value="1,4-DIHYDROXY-2-NAPHTHOYL-COA THIOESTERASE 1"/>
    <property type="match status" value="1"/>
</dbReference>
<evidence type="ECO:0000313" key="5">
    <source>
        <dbReference type="EMBL" id="TDK85838.1"/>
    </source>
</evidence>
<reference evidence="5 7" key="2">
    <citation type="submission" date="2019-01" db="EMBL/GenBank/DDBJ databases">
        <title>High-quality-draft genome sequences of five non-tuberculosis mycobacteriaceae isolated from a nosocomial environment.</title>
        <authorList>
            <person name="Tiago I."/>
            <person name="Alarico S."/>
            <person name="Pereira S.G."/>
            <person name="Coelho C."/>
            <person name="Maranha A."/>
            <person name="Empadinhas N."/>
        </authorList>
    </citation>
    <scope>NUCLEOTIDE SEQUENCE [LARGE SCALE GENOMIC DNA]</scope>
    <source>
        <strain evidence="5 7">24AIII</strain>
    </source>
</reference>
<dbReference type="GO" id="GO:0005829">
    <property type="term" value="C:cytosol"/>
    <property type="evidence" value="ECO:0007669"/>
    <property type="project" value="TreeGrafter"/>
</dbReference>
<dbReference type="NCBIfam" id="TIGR00369">
    <property type="entry name" value="unchar_dom_1"/>
    <property type="match status" value="1"/>
</dbReference>
<dbReference type="AlphaFoldDB" id="A0A1A0MBZ5"/>
<dbReference type="GO" id="GO:0061522">
    <property type="term" value="F:1,4-dihydroxy-2-naphthoyl-CoA thioesterase activity"/>
    <property type="evidence" value="ECO:0007669"/>
    <property type="project" value="TreeGrafter"/>
</dbReference>
<dbReference type="CDD" id="cd03443">
    <property type="entry name" value="PaaI_thioesterase"/>
    <property type="match status" value="1"/>
</dbReference>
<protein>
    <submittedName>
        <fullName evidence="4 5">Thioesterase</fullName>
    </submittedName>
</protein>
<accession>A0A1A0MBZ5</accession>
<dbReference type="InterPro" id="IPR029069">
    <property type="entry name" value="HotDog_dom_sf"/>
</dbReference>
<organism evidence="4 6">
    <name type="scientific">Mycolicibacterium mucogenicum</name>
    <name type="common">Mycobacterium mucogenicum</name>
    <dbReference type="NCBI Taxonomy" id="56689"/>
    <lineage>
        <taxon>Bacteria</taxon>
        <taxon>Bacillati</taxon>
        <taxon>Actinomycetota</taxon>
        <taxon>Actinomycetes</taxon>
        <taxon>Mycobacteriales</taxon>
        <taxon>Mycobacteriaceae</taxon>
        <taxon>Mycolicibacterium</taxon>
    </lineage>
</organism>
<gene>
    <name evidence="4" type="ORF">A5642_26920</name>
    <name evidence="5" type="ORF">EUA03_21550</name>
</gene>
<evidence type="ECO:0000256" key="1">
    <source>
        <dbReference type="ARBA" id="ARBA00008324"/>
    </source>
</evidence>
<sequence>MPETTTPGPTLSLAELNNGSPFLTAAGLQVTEATGRLVVGTIELGPEHHTPWGVVHGGVYTTAVESAASIGASAAVADRGQFAVGVHNSTDFVRSTTGGTATVRAVPVQQGRTQQLWDVTITDANGSLLARGSLRLHNLDLRR</sequence>
<evidence type="ECO:0000313" key="6">
    <source>
        <dbReference type="Proteomes" id="UP000093962"/>
    </source>
</evidence>
<dbReference type="Gene3D" id="3.10.129.10">
    <property type="entry name" value="Hotdog Thioesterase"/>
    <property type="match status" value="1"/>
</dbReference>
<name>A0A1A0MBZ5_MYCMU</name>
<dbReference type="SUPFAM" id="SSF54637">
    <property type="entry name" value="Thioesterase/thiol ester dehydrase-isomerase"/>
    <property type="match status" value="1"/>
</dbReference>
<evidence type="ECO:0000256" key="2">
    <source>
        <dbReference type="ARBA" id="ARBA00022801"/>
    </source>
</evidence>
<dbReference type="OrthoDB" id="9798208at2"/>
<proteinExistence type="inferred from homology"/>
<comment type="caution">
    <text evidence="4">The sequence shown here is derived from an EMBL/GenBank/DDBJ whole genome shotgun (WGS) entry which is preliminary data.</text>
</comment>
<evidence type="ECO:0000259" key="3">
    <source>
        <dbReference type="Pfam" id="PF03061"/>
    </source>
</evidence>
<keyword evidence="2" id="KW-0378">Hydrolase</keyword>
<dbReference type="EMBL" id="SDLO01000022">
    <property type="protein sequence ID" value="TDK85838.1"/>
    <property type="molecule type" value="Genomic_DNA"/>
</dbReference>
<dbReference type="Pfam" id="PF03061">
    <property type="entry name" value="4HBT"/>
    <property type="match status" value="1"/>
</dbReference>
<evidence type="ECO:0000313" key="4">
    <source>
        <dbReference type="EMBL" id="OBA83014.1"/>
    </source>
</evidence>
<evidence type="ECO:0000313" key="7">
    <source>
        <dbReference type="Proteomes" id="UP000294929"/>
    </source>
</evidence>
<dbReference type="EMBL" id="LZSF01000217">
    <property type="protein sequence ID" value="OBA83014.1"/>
    <property type="molecule type" value="Genomic_DNA"/>
</dbReference>
<dbReference type="Proteomes" id="UP000093962">
    <property type="component" value="Unassembled WGS sequence"/>
</dbReference>
<dbReference type="RefSeq" id="WP_061004523.1">
    <property type="nucleotide sequence ID" value="NZ_JAPMJT010000001.1"/>
</dbReference>
<dbReference type="Proteomes" id="UP000294929">
    <property type="component" value="Unassembled WGS sequence"/>
</dbReference>
<comment type="similarity">
    <text evidence="1">Belongs to the thioesterase PaaI family.</text>
</comment>
<feature type="domain" description="Thioesterase" evidence="3">
    <location>
        <begin position="53"/>
        <end position="129"/>
    </location>
</feature>